<accession>A0ABS9EMC9</accession>
<proteinExistence type="predicted"/>
<dbReference type="Pfam" id="PF04230">
    <property type="entry name" value="PS_pyruv_trans"/>
    <property type="match status" value="1"/>
</dbReference>
<evidence type="ECO:0000313" key="2">
    <source>
        <dbReference type="EMBL" id="MCF4141686.1"/>
    </source>
</evidence>
<dbReference type="PANTHER" id="PTHR36836:SF1">
    <property type="entry name" value="COLANIC ACID BIOSYNTHESIS PROTEIN WCAK"/>
    <property type="match status" value="1"/>
</dbReference>
<name>A0ABS9EMC9_9BACT</name>
<evidence type="ECO:0000259" key="1">
    <source>
        <dbReference type="Pfam" id="PF04230"/>
    </source>
</evidence>
<dbReference type="EMBL" id="JAKGUD010000002">
    <property type="protein sequence ID" value="MCF4141686.1"/>
    <property type="molecule type" value="Genomic_DNA"/>
</dbReference>
<protein>
    <submittedName>
        <fullName evidence="2">Polysaccharide pyruvyl transferase family protein</fullName>
    </submittedName>
</protein>
<dbReference type="GO" id="GO:0016740">
    <property type="term" value="F:transferase activity"/>
    <property type="evidence" value="ECO:0007669"/>
    <property type="project" value="UniProtKB-KW"/>
</dbReference>
<organism evidence="2 3">
    <name type="scientific">Dethiosulfovibrio marinus</name>
    <dbReference type="NCBI Taxonomy" id="133532"/>
    <lineage>
        <taxon>Bacteria</taxon>
        <taxon>Thermotogati</taxon>
        <taxon>Synergistota</taxon>
        <taxon>Synergistia</taxon>
        <taxon>Synergistales</taxon>
        <taxon>Dethiosulfovibrionaceae</taxon>
        <taxon>Dethiosulfovibrio</taxon>
    </lineage>
</organism>
<evidence type="ECO:0000313" key="3">
    <source>
        <dbReference type="Proteomes" id="UP001200430"/>
    </source>
</evidence>
<dbReference type="Proteomes" id="UP001200430">
    <property type="component" value="Unassembled WGS sequence"/>
</dbReference>
<dbReference type="PANTHER" id="PTHR36836">
    <property type="entry name" value="COLANIC ACID BIOSYNTHESIS PROTEIN WCAK"/>
    <property type="match status" value="1"/>
</dbReference>
<sequence length="330" mass="35760">MKRRFVSLICGYYGMGNLGDELLLAAVLKELDSVGVDRDRVAVLSGDTKGTSLLHGVAAFDRWSFLEVWRACRSSSNCLFGGGGLFQDVTSVRSVLYYGGVVAISRAAGCVPWLFGNSLGPFRSCFGRRISSLALRSCSVVALRDDHSMAEAGRMGISARKCPDPVMSLNVPRGRGGSLLVNLRPWDGDLEFRAAGAIADYAERKGLPVVGVAMCGQDRDLLERFDKDGLLPVSDVVEPKGADDSVWGAGLASIGMRLHFCLLSSLAGLPGTAVPYDPKVVDFGRSVGYPLWDGIGPFPDPEAPNRGWIDRCRKGVSETFRDSWREVYRR</sequence>
<keyword evidence="2" id="KW-0808">Transferase</keyword>
<dbReference type="RefSeq" id="WP_236098233.1">
    <property type="nucleotide sequence ID" value="NZ_JAKGUD010000002.1"/>
</dbReference>
<gene>
    <name evidence="2" type="ORF">L2W38_02490</name>
</gene>
<comment type="caution">
    <text evidence="2">The sequence shown here is derived from an EMBL/GenBank/DDBJ whole genome shotgun (WGS) entry which is preliminary data.</text>
</comment>
<keyword evidence="3" id="KW-1185">Reference proteome</keyword>
<reference evidence="2 3" key="1">
    <citation type="submission" date="2022-01" db="EMBL/GenBank/DDBJ databases">
        <title>Dethiosulfovibrio faecalis sp. nov., a novel proteolytic, non-sulfur-reducing bacterium isolated from a marine aquaculture solid waste bioreactor.</title>
        <authorList>
            <person name="Grabowski S."/>
            <person name="Apolinario E."/>
            <person name="Schneider N."/>
            <person name="Marshall C.W."/>
            <person name="Sowers K.R."/>
        </authorList>
    </citation>
    <scope>NUCLEOTIDE SEQUENCE [LARGE SCALE GENOMIC DNA]</scope>
    <source>
        <strain evidence="2 3">DSM 12537</strain>
    </source>
</reference>
<dbReference type="InterPro" id="IPR007345">
    <property type="entry name" value="Polysacch_pyruvyl_Trfase"/>
</dbReference>
<feature type="domain" description="Polysaccharide pyruvyl transferase" evidence="1">
    <location>
        <begin position="17"/>
        <end position="278"/>
    </location>
</feature>